<accession>A0A8J2XB80</accession>
<dbReference type="Gene3D" id="2.70.150.10">
    <property type="entry name" value="Calcium-transporting ATPase, cytoplasmic transduction domain A"/>
    <property type="match status" value="1"/>
</dbReference>
<dbReference type="Pfam" id="PF00702">
    <property type="entry name" value="Hydrolase"/>
    <property type="match status" value="1"/>
</dbReference>
<dbReference type="InterPro" id="IPR001757">
    <property type="entry name" value="P_typ_ATPase"/>
</dbReference>
<dbReference type="PROSITE" id="PS01229">
    <property type="entry name" value="COF_2"/>
    <property type="match status" value="1"/>
</dbReference>
<evidence type="ECO:0000256" key="2">
    <source>
        <dbReference type="ARBA" id="ARBA00006024"/>
    </source>
</evidence>
<name>A0A8J2XB80_ZYGB2</name>
<dbReference type="InterPro" id="IPR059000">
    <property type="entry name" value="ATPase_P-type_domA"/>
</dbReference>
<dbReference type="NCBIfam" id="TIGR01494">
    <property type="entry name" value="ATPase_P-type"/>
    <property type="match status" value="2"/>
</dbReference>
<dbReference type="InterPro" id="IPR036163">
    <property type="entry name" value="HMA_dom_sf"/>
</dbReference>
<keyword evidence="9 10" id="KW-0472">Membrane</keyword>
<feature type="transmembrane region" description="Helical" evidence="10">
    <location>
        <begin position="1119"/>
        <end position="1140"/>
    </location>
</feature>
<comment type="similarity">
    <text evidence="2 10">Belongs to the cation transport ATPase (P-type) (TC 3.A.3) family. Type IB subfamily.</text>
</comment>
<evidence type="ECO:0000313" key="12">
    <source>
        <dbReference type="EMBL" id="CDF90020.1"/>
    </source>
</evidence>
<dbReference type="Gene3D" id="3.30.70.100">
    <property type="match status" value="2"/>
</dbReference>
<dbReference type="InterPro" id="IPR018303">
    <property type="entry name" value="ATPase_P-typ_P_site"/>
</dbReference>
<dbReference type="SUPFAM" id="SSF56784">
    <property type="entry name" value="HAD-like"/>
    <property type="match status" value="1"/>
</dbReference>
<feature type="transmembrane region" description="Helical" evidence="10">
    <location>
        <begin position="767"/>
        <end position="797"/>
    </location>
</feature>
<dbReference type="InterPro" id="IPR023299">
    <property type="entry name" value="ATPase_P-typ_cyto_dom_N"/>
</dbReference>
<evidence type="ECO:0000256" key="3">
    <source>
        <dbReference type="ARBA" id="ARBA00022692"/>
    </source>
</evidence>
<dbReference type="GO" id="GO:0043682">
    <property type="term" value="F:P-type divalent copper transporter activity"/>
    <property type="evidence" value="ECO:0007669"/>
    <property type="project" value="TreeGrafter"/>
</dbReference>
<dbReference type="GO" id="GO:0055070">
    <property type="term" value="P:copper ion homeostasis"/>
    <property type="evidence" value="ECO:0007669"/>
    <property type="project" value="TreeGrafter"/>
</dbReference>
<dbReference type="Gene3D" id="3.40.50.1000">
    <property type="entry name" value="HAD superfamily/HAD-like"/>
    <property type="match status" value="1"/>
</dbReference>
<keyword evidence="5 10" id="KW-0547">Nucleotide-binding</keyword>
<dbReference type="InterPro" id="IPR006121">
    <property type="entry name" value="HMA_dom"/>
</dbReference>
<dbReference type="GO" id="GO:0005524">
    <property type="term" value="F:ATP binding"/>
    <property type="evidence" value="ECO:0007669"/>
    <property type="project" value="UniProtKB-UniRule"/>
</dbReference>
<dbReference type="OrthoDB" id="432719at2759"/>
<reference evidence="13" key="1">
    <citation type="journal article" date="2013" name="Genome Announc.">
        <title>Genome sequence of the food spoilage yeast Zygosaccharomyces bailii CLIB 213(T).</title>
        <authorList>
            <person name="Galeote V."/>
            <person name="Bigey F."/>
            <person name="Devillers H."/>
            <person name="Neuveglise C."/>
            <person name="Dequin S."/>
        </authorList>
    </citation>
    <scope>NUCLEOTIDE SEQUENCE [LARGE SCALE GENOMIC DNA]</scope>
    <source>
        <strain evidence="13">CLIB 213 / ATCC 58445 / CBS 680 / CCRC 21525 / NBRC 1098 / NCYC 1416 / NRRL Y-2227</strain>
    </source>
</reference>
<keyword evidence="3 10" id="KW-0812">Transmembrane</keyword>
<dbReference type="PROSITE" id="PS00154">
    <property type="entry name" value="ATPASE_E1_E2"/>
    <property type="match status" value="1"/>
</dbReference>
<proteinExistence type="inferred from homology"/>
<gene>
    <name evidence="12" type="ORF">BN860_07052g</name>
</gene>
<dbReference type="Pfam" id="PF00122">
    <property type="entry name" value="E1-E2_ATPase"/>
    <property type="match status" value="1"/>
</dbReference>
<keyword evidence="13" id="KW-1185">Reference proteome</keyword>
<dbReference type="InterPro" id="IPR044492">
    <property type="entry name" value="P_typ_ATPase_HD_dom"/>
</dbReference>
<feature type="transmembrane region" description="Helical" evidence="10">
    <location>
        <begin position="438"/>
        <end position="462"/>
    </location>
</feature>
<dbReference type="InterPro" id="IPR036412">
    <property type="entry name" value="HAD-like_sf"/>
</dbReference>
<keyword evidence="8 10" id="KW-1133">Transmembrane helix</keyword>
<evidence type="ECO:0000256" key="10">
    <source>
        <dbReference type="RuleBase" id="RU362081"/>
    </source>
</evidence>
<dbReference type="InterPro" id="IPR017969">
    <property type="entry name" value="Heavy-metal-associated_CS"/>
</dbReference>
<feature type="transmembrane region" description="Helical" evidence="10">
    <location>
        <begin position="567"/>
        <end position="587"/>
    </location>
</feature>
<dbReference type="InterPro" id="IPR027256">
    <property type="entry name" value="P-typ_ATPase_IB"/>
</dbReference>
<dbReference type="SFLD" id="SFLDF00027">
    <property type="entry name" value="p-type_atpase"/>
    <property type="match status" value="1"/>
</dbReference>
<feature type="transmembrane region" description="Helical" evidence="10">
    <location>
        <begin position="726"/>
        <end position="747"/>
    </location>
</feature>
<dbReference type="PROSITE" id="PS01047">
    <property type="entry name" value="HMA_1"/>
    <property type="match status" value="1"/>
</dbReference>
<evidence type="ECO:0000256" key="9">
    <source>
        <dbReference type="ARBA" id="ARBA00023136"/>
    </source>
</evidence>
<feature type="transmembrane region" description="Helical" evidence="10">
    <location>
        <begin position="534"/>
        <end position="555"/>
    </location>
</feature>
<keyword evidence="6 10" id="KW-0067">ATP-binding</keyword>
<dbReference type="GO" id="GO:0016887">
    <property type="term" value="F:ATP hydrolysis activity"/>
    <property type="evidence" value="ECO:0007669"/>
    <property type="project" value="InterPro"/>
</dbReference>
<dbReference type="Gene3D" id="3.40.1110.10">
    <property type="entry name" value="Calcium-transporting ATPase, cytoplasmic domain N"/>
    <property type="match status" value="1"/>
</dbReference>
<feature type="domain" description="HMA" evidence="11">
    <location>
        <begin position="252"/>
        <end position="319"/>
    </location>
</feature>
<dbReference type="GO" id="GO:0016020">
    <property type="term" value="C:membrane"/>
    <property type="evidence" value="ECO:0007669"/>
    <property type="project" value="UniProtKB-SubCell"/>
</dbReference>
<dbReference type="SUPFAM" id="SSF81660">
    <property type="entry name" value="Metal cation-transporting ATPase, ATP-binding domain N"/>
    <property type="match status" value="1"/>
</dbReference>
<dbReference type="InterPro" id="IPR023298">
    <property type="entry name" value="ATPase_P-typ_TM_dom_sf"/>
</dbReference>
<comment type="subcellular location">
    <subcellularLocation>
        <location evidence="1">Membrane</location>
        <topology evidence="1">Multi-pass membrane protein</topology>
    </subcellularLocation>
</comment>
<evidence type="ECO:0000256" key="1">
    <source>
        <dbReference type="ARBA" id="ARBA00004141"/>
    </source>
</evidence>
<evidence type="ECO:0000256" key="6">
    <source>
        <dbReference type="ARBA" id="ARBA00022840"/>
    </source>
</evidence>
<organism evidence="12 13">
    <name type="scientific">Zygosaccharomyces bailii (strain CLIB 213 / ATCC 58445 / CBS 680 / BCRC 21525 / NBRC 1098 / NCYC 1416 / NRRL Y-2227)</name>
    <dbReference type="NCBI Taxonomy" id="1333698"/>
    <lineage>
        <taxon>Eukaryota</taxon>
        <taxon>Fungi</taxon>
        <taxon>Dikarya</taxon>
        <taxon>Ascomycota</taxon>
        <taxon>Saccharomycotina</taxon>
        <taxon>Saccharomycetes</taxon>
        <taxon>Saccharomycetales</taxon>
        <taxon>Saccharomycetaceae</taxon>
        <taxon>Zygosaccharomyces</taxon>
    </lineage>
</organism>
<dbReference type="SUPFAM" id="SSF55008">
    <property type="entry name" value="HMA, heavy metal-associated domain"/>
    <property type="match status" value="2"/>
</dbReference>
<keyword evidence="7" id="KW-1278">Translocase</keyword>
<dbReference type="SFLD" id="SFLDG00002">
    <property type="entry name" value="C1.7:_P-type_atpase_like"/>
    <property type="match status" value="1"/>
</dbReference>
<sequence>MSTLKIQIENIHCSQCEKYLASLLSQFFNLPSYLRGNVLSNRGEESWQLQKAQSIVRNRKFEKLPVTAYRVDRNAGLVTIGYVGGKDSASLCHKVKLSLADAGFAVVDAYLLGDLESLQSKTIERKSKNILSWVGNTFFGNRDMGRQRDRTHLEYCEYCRSHKTNSGQEASKFHAKLAIEGMTCASCTQSIKRIIKEHVPGTETIALDLLSGIAKFTVEDRQMLQSIVESIRDSGYQAKIIEVVPIIQQSRYKIVAAIGGITCAACASAITNAVQGLPFVEEVAINVVSKTGIFILDSNDASKLHELKGTIEDTGFDLEQIGPIELVDHASIKKVCRNVILRVDGMYCLHCPERVNSVLKNYRRAKIDIQSPITLKNPFIRFSYFPNVEEDITIRSIINSLMKEISLNSDNNFKITIVQELTLDEHLKKAAKKQVMHILIRLTATTLIAIPTFVFGVVGMSLLQNKNGFRRWLNEPLWHGEVARMVWILFILSTLVYFFIDDIFHRKALKEVRALWLQKNNWKRRILKFGSMNLLMSLGTSVAYFASVALLAIGACKRKEHNRMPDNTTYFDSVVFLTFFLLIGRLLECFSKSKSAAAITNLSSMKQNSAKLLEKHRSGQISERIVDIKYLEIGDLVKISPGDSPPADCIITDGETQFDESALTGESIPVAHFSGELVFTGTINVGRNTVMAKLISQEGDSLLDQIVNTVRDGQLKKAPVEKLADALTGYFVPIIVFLAVITWVIWLSLGYSRKLPRTYLDKDLGGWAVWSLEFAISVFVVACPCGIGLAAPTALFVGSGLAAKHGILVKGGGAAFQECSQTSVVCFDKTGTLTKGSVPDITDYSIHGNSKIRAIVPGLVRDLEANSRHPLAVGVSKFIADHFRPNGSNKIPVTEEVAGKGMMGEILSDTLDGPWSELNPERIILGNERFMSDNQVSLTSDHLRLLNHWKVQGKSVIIVAISSPTFFQKTGYFPVMLMAARDEMRPEAKDVIRTLQSWGLECWMISGDNELTARSIAKELGINQVVAEVLPHEKAEKVQWIQQTYKRHGKPAVVAMVGDGINDAPAMATADVGIALTSGSDLAVTSSDFVLLSTTQTLKALLILFQLSKKVFRRVRFNFAWALVYNMIAVPIAAGVIYPYKHARLSPVWASAAMAMSSVSVILSSLALKLYKPGGVNLSKEDITPTNVVEHRFN</sequence>
<dbReference type="PRINTS" id="PR00119">
    <property type="entry name" value="CATATPASE"/>
</dbReference>
<dbReference type="InterPro" id="IPR023214">
    <property type="entry name" value="HAD_sf"/>
</dbReference>
<dbReference type="PROSITE" id="PS50846">
    <property type="entry name" value="HMA_2"/>
    <property type="match status" value="2"/>
</dbReference>
<keyword evidence="4 10" id="KW-0479">Metal-binding</keyword>
<evidence type="ECO:0000256" key="4">
    <source>
        <dbReference type="ARBA" id="ARBA00022723"/>
    </source>
</evidence>
<dbReference type="SUPFAM" id="SSF81653">
    <property type="entry name" value="Calcium ATPase, transduction domain A"/>
    <property type="match status" value="1"/>
</dbReference>
<protein>
    <submittedName>
        <fullName evidence="12">ZYBA0S05-07052g1_1</fullName>
    </submittedName>
</protein>
<dbReference type="PANTHER" id="PTHR43520">
    <property type="entry name" value="ATP7, ISOFORM B"/>
    <property type="match status" value="1"/>
</dbReference>
<feature type="transmembrane region" description="Helical" evidence="10">
    <location>
        <begin position="482"/>
        <end position="500"/>
    </location>
</feature>
<dbReference type="Proteomes" id="UP000019375">
    <property type="component" value="Unassembled WGS sequence"/>
</dbReference>
<evidence type="ECO:0000256" key="7">
    <source>
        <dbReference type="ARBA" id="ARBA00022967"/>
    </source>
</evidence>
<evidence type="ECO:0000313" key="13">
    <source>
        <dbReference type="Proteomes" id="UP000019375"/>
    </source>
</evidence>
<dbReference type="NCBIfam" id="TIGR01525">
    <property type="entry name" value="ATPase-IB_hvy"/>
    <property type="match status" value="1"/>
</dbReference>
<dbReference type="PANTHER" id="PTHR43520:SF32">
    <property type="entry name" value="COPPER RESISTANCE P-TYPE ATPASE (EUROFUNG)"/>
    <property type="match status" value="1"/>
</dbReference>
<evidence type="ECO:0000256" key="5">
    <source>
        <dbReference type="ARBA" id="ARBA00022741"/>
    </source>
</evidence>
<dbReference type="CDD" id="cd00371">
    <property type="entry name" value="HMA"/>
    <property type="match status" value="2"/>
</dbReference>
<feature type="domain" description="HMA" evidence="11">
    <location>
        <begin position="173"/>
        <end position="239"/>
    </location>
</feature>
<dbReference type="SUPFAM" id="SSF81665">
    <property type="entry name" value="Calcium ATPase, transmembrane domain M"/>
    <property type="match status" value="1"/>
</dbReference>
<evidence type="ECO:0000256" key="8">
    <source>
        <dbReference type="ARBA" id="ARBA00022989"/>
    </source>
</evidence>
<dbReference type="AlphaFoldDB" id="A0A8J2XB80"/>
<dbReference type="InterPro" id="IPR008250">
    <property type="entry name" value="ATPase_P-typ_transduc_dom_A_sf"/>
</dbReference>
<evidence type="ECO:0000259" key="11">
    <source>
        <dbReference type="PROSITE" id="PS50846"/>
    </source>
</evidence>
<dbReference type="Pfam" id="PF00403">
    <property type="entry name" value="HMA"/>
    <property type="match status" value="2"/>
</dbReference>
<dbReference type="EMBL" id="HG316458">
    <property type="protein sequence ID" value="CDF90020.1"/>
    <property type="molecule type" value="Genomic_DNA"/>
</dbReference>
<dbReference type="SFLD" id="SFLDS00003">
    <property type="entry name" value="Haloacid_Dehalogenase"/>
    <property type="match status" value="1"/>
</dbReference>
<dbReference type="GO" id="GO:0005507">
    <property type="term" value="F:copper ion binding"/>
    <property type="evidence" value="ECO:0007669"/>
    <property type="project" value="TreeGrafter"/>
</dbReference>
<feature type="transmembrane region" description="Helical" evidence="10">
    <location>
        <begin position="1152"/>
        <end position="1171"/>
    </location>
</feature>